<sequence length="253" mass="26656">MQRDERTSAHARSFGAVVDAYDRGRPGYPAALVPWLLPTLVPGEPGPAPDVVDVGAGTGKLSRVLSAAGAVVTAVEPDPVMAEALRASGAAATVHVAPAERLPVPDARADAVVAAQAYHWFDPQPFLREAARVLRPHGRLGLVWNRRDVRVPWVAELSQVLGNDGLDSADPLGDLTASGLFGPVEQASFEHVQPLDAARLRDLVASRSYVSLLPEAEREEVLAAATAVHARAADADGIAPLRYVVLAFAADLL</sequence>
<dbReference type="InterPro" id="IPR020596">
    <property type="entry name" value="rRNA_Ade_Mease_Trfase_CS"/>
</dbReference>
<organism evidence="5 6">
    <name type="scientific">Motilibacter deserti</name>
    <dbReference type="NCBI Taxonomy" id="2714956"/>
    <lineage>
        <taxon>Bacteria</taxon>
        <taxon>Bacillati</taxon>
        <taxon>Actinomycetota</taxon>
        <taxon>Actinomycetes</taxon>
        <taxon>Motilibacterales</taxon>
        <taxon>Motilibacteraceae</taxon>
        <taxon>Motilibacter</taxon>
    </lineage>
</organism>
<evidence type="ECO:0000313" key="5">
    <source>
        <dbReference type="EMBL" id="NHC16158.1"/>
    </source>
</evidence>
<dbReference type="PANTHER" id="PTHR44942">
    <property type="entry name" value="METHYLTRANSF_11 DOMAIN-CONTAINING PROTEIN"/>
    <property type="match status" value="1"/>
</dbReference>
<evidence type="ECO:0000313" key="6">
    <source>
        <dbReference type="Proteomes" id="UP000800981"/>
    </source>
</evidence>
<keyword evidence="3" id="KW-0808">Transferase</keyword>
<accession>A0ABX0H428</accession>
<dbReference type="Proteomes" id="UP000800981">
    <property type="component" value="Unassembled WGS sequence"/>
</dbReference>
<dbReference type="InterPro" id="IPR029063">
    <property type="entry name" value="SAM-dependent_MTases_sf"/>
</dbReference>
<comment type="caution">
    <text evidence="5">The sequence shown here is derived from an EMBL/GenBank/DDBJ whole genome shotgun (WGS) entry which is preliminary data.</text>
</comment>
<proteinExistence type="inferred from homology"/>
<keyword evidence="2 5" id="KW-0489">Methyltransferase</keyword>
<reference evidence="5 6" key="1">
    <citation type="submission" date="2020-03" db="EMBL/GenBank/DDBJ databases">
        <title>Two novel Motilibacter sp.</title>
        <authorList>
            <person name="Liu S."/>
        </authorList>
    </citation>
    <scope>NUCLEOTIDE SEQUENCE [LARGE SCALE GENOMIC DNA]</scope>
    <source>
        <strain evidence="5 6">E257</strain>
    </source>
</reference>
<dbReference type="SUPFAM" id="SSF53335">
    <property type="entry name" value="S-adenosyl-L-methionine-dependent methyltransferases"/>
    <property type="match status" value="1"/>
</dbReference>
<evidence type="ECO:0000256" key="3">
    <source>
        <dbReference type="ARBA" id="ARBA00022679"/>
    </source>
</evidence>
<dbReference type="EMBL" id="JAANNP010000101">
    <property type="protein sequence ID" value="NHC16158.1"/>
    <property type="molecule type" value="Genomic_DNA"/>
</dbReference>
<dbReference type="Gene3D" id="3.40.50.150">
    <property type="entry name" value="Vaccinia Virus protein VP39"/>
    <property type="match status" value="1"/>
</dbReference>
<name>A0ABX0H428_9ACTN</name>
<dbReference type="PROSITE" id="PS01131">
    <property type="entry name" value="RRNA_A_DIMETH"/>
    <property type="match status" value="1"/>
</dbReference>
<dbReference type="InterPro" id="IPR051052">
    <property type="entry name" value="Diverse_substrate_MTase"/>
</dbReference>
<evidence type="ECO:0000256" key="1">
    <source>
        <dbReference type="ARBA" id="ARBA00008361"/>
    </source>
</evidence>
<dbReference type="PANTHER" id="PTHR44942:SF4">
    <property type="entry name" value="METHYLTRANSFERASE TYPE 11 DOMAIN-CONTAINING PROTEIN"/>
    <property type="match status" value="1"/>
</dbReference>
<feature type="domain" description="Methyltransferase type 11" evidence="4">
    <location>
        <begin position="52"/>
        <end position="140"/>
    </location>
</feature>
<dbReference type="GO" id="GO:0008168">
    <property type="term" value="F:methyltransferase activity"/>
    <property type="evidence" value="ECO:0007669"/>
    <property type="project" value="UniProtKB-KW"/>
</dbReference>
<dbReference type="RefSeq" id="WP_166284626.1">
    <property type="nucleotide sequence ID" value="NZ_JAANNP010000101.1"/>
</dbReference>
<dbReference type="CDD" id="cd02440">
    <property type="entry name" value="AdoMet_MTases"/>
    <property type="match status" value="1"/>
</dbReference>
<keyword evidence="6" id="KW-1185">Reference proteome</keyword>
<evidence type="ECO:0000256" key="2">
    <source>
        <dbReference type="ARBA" id="ARBA00022603"/>
    </source>
</evidence>
<protein>
    <submittedName>
        <fullName evidence="5">Class I SAM-dependent methyltransferase</fullName>
    </submittedName>
</protein>
<dbReference type="Pfam" id="PF08241">
    <property type="entry name" value="Methyltransf_11"/>
    <property type="match status" value="1"/>
</dbReference>
<comment type="similarity">
    <text evidence="1">Belongs to the methyltransferase superfamily.</text>
</comment>
<evidence type="ECO:0000259" key="4">
    <source>
        <dbReference type="Pfam" id="PF08241"/>
    </source>
</evidence>
<dbReference type="GO" id="GO:0032259">
    <property type="term" value="P:methylation"/>
    <property type="evidence" value="ECO:0007669"/>
    <property type="project" value="UniProtKB-KW"/>
</dbReference>
<gene>
    <name evidence="5" type="ORF">G9H71_20440</name>
</gene>
<dbReference type="InterPro" id="IPR013216">
    <property type="entry name" value="Methyltransf_11"/>
</dbReference>